<sequence length="151" mass="17511">MLILVQHFLLFFDLLVNSIIILLLQNKIILLLFAVLQDIALLLSIALFFVSFINTSYFKAGFLLPLIRRFWLTLLITALYAILSLIFQAVFLSHTLNRPDGYKNSWSSLIQVLYVLHRSIAVLFYYAYKRTSLCICSSKFYNTDLLFNAQS</sequence>
<evidence type="ECO:0000256" key="8">
    <source>
        <dbReference type="ARBA" id="ARBA00022794"/>
    </source>
</evidence>
<gene>
    <name evidence="15" type="ORF">LOD99_7703</name>
</gene>
<comment type="subcellular location">
    <subcellularLocation>
        <location evidence="3">Cell projection</location>
        <location evidence="3">Cilium</location>
    </subcellularLocation>
    <subcellularLocation>
        <location evidence="2">Vacuole membrane</location>
        <topology evidence="2">Multi-pass membrane protein</topology>
    </subcellularLocation>
</comment>
<dbReference type="Proteomes" id="UP001165289">
    <property type="component" value="Unassembled WGS sequence"/>
</dbReference>
<evidence type="ECO:0000256" key="5">
    <source>
        <dbReference type="ARBA" id="ARBA00014515"/>
    </source>
</evidence>
<evidence type="ECO:0000256" key="2">
    <source>
        <dbReference type="ARBA" id="ARBA00004128"/>
    </source>
</evidence>
<evidence type="ECO:0000256" key="6">
    <source>
        <dbReference type="ARBA" id="ARBA00022554"/>
    </source>
</evidence>
<keyword evidence="8" id="KW-0970">Cilium biogenesis/degradation</keyword>
<dbReference type="GO" id="GO:0005774">
    <property type="term" value="C:vacuolar membrane"/>
    <property type="evidence" value="ECO:0007669"/>
    <property type="project" value="UniProtKB-SubCell"/>
</dbReference>
<evidence type="ECO:0000313" key="15">
    <source>
        <dbReference type="EMBL" id="KAI6650653.1"/>
    </source>
</evidence>
<dbReference type="Pfam" id="PF14935">
    <property type="entry name" value="TMEM138"/>
    <property type="match status" value="1"/>
</dbReference>
<evidence type="ECO:0000256" key="4">
    <source>
        <dbReference type="ARBA" id="ARBA00010572"/>
    </source>
</evidence>
<dbReference type="EMBL" id="JAKMXF010000310">
    <property type="protein sequence ID" value="KAI6650653.1"/>
    <property type="molecule type" value="Genomic_DNA"/>
</dbReference>
<keyword evidence="6" id="KW-0926">Vacuole</keyword>
<evidence type="ECO:0000256" key="1">
    <source>
        <dbReference type="ARBA" id="ARBA00003709"/>
    </source>
</evidence>
<keyword evidence="7 14" id="KW-0812">Transmembrane</keyword>
<comment type="similarity">
    <text evidence="4">Belongs to the TMEM138 family.</text>
</comment>
<feature type="transmembrane region" description="Helical" evidence="14">
    <location>
        <begin position="111"/>
        <end position="128"/>
    </location>
</feature>
<dbReference type="GO" id="GO:0030030">
    <property type="term" value="P:cell projection organization"/>
    <property type="evidence" value="ECO:0007669"/>
    <property type="project" value="UniProtKB-KW"/>
</dbReference>
<comment type="caution">
    <text evidence="15">The sequence shown here is derived from an EMBL/GenBank/DDBJ whole genome shotgun (WGS) entry which is preliminary data.</text>
</comment>
<evidence type="ECO:0000256" key="10">
    <source>
        <dbReference type="ARBA" id="ARBA00023069"/>
    </source>
</evidence>
<dbReference type="PANTHER" id="PTHR13306">
    <property type="entry name" value="TRANSMEMBRANE PROTEIN 138"/>
    <property type="match status" value="1"/>
</dbReference>
<keyword evidence="11 14" id="KW-0472">Membrane</keyword>
<comment type="function">
    <text evidence="1">Required for ciliogenesis.</text>
</comment>
<keyword evidence="9 14" id="KW-1133">Transmembrane helix</keyword>
<organism evidence="15 16">
    <name type="scientific">Oopsacas minuta</name>
    <dbReference type="NCBI Taxonomy" id="111878"/>
    <lineage>
        <taxon>Eukaryota</taxon>
        <taxon>Metazoa</taxon>
        <taxon>Porifera</taxon>
        <taxon>Hexactinellida</taxon>
        <taxon>Hexasterophora</taxon>
        <taxon>Lyssacinosida</taxon>
        <taxon>Leucopsacidae</taxon>
        <taxon>Oopsacas</taxon>
    </lineage>
</organism>
<feature type="transmembrane region" description="Helical" evidence="14">
    <location>
        <begin position="28"/>
        <end position="50"/>
    </location>
</feature>
<keyword evidence="10" id="KW-0969">Cilium</keyword>
<keyword evidence="16" id="KW-1185">Reference proteome</keyword>
<evidence type="ECO:0000256" key="3">
    <source>
        <dbReference type="ARBA" id="ARBA00004138"/>
    </source>
</evidence>
<evidence type="ECO:0000256" key="12">
    <source>
        <dbReference type="ARBA" id="ARBA00023180"/>
    </source>
</evidence>
<evidence type="ECO:0000313" key="16">
    <source>
        <dbReference type="Proteomes" id="UP001165289"/>
    </source>
</evidence>
<dbReference type="AlphaFoldDB" id="A0AAV7JNV3"/>
<keyword evidence="13" id="KW-0966">Cell projection</keyword>
<evidence type="ECO:0000256" key="11">
    <source>
        <dbReference type="ARBA" id="ARBA00023136"/>
    </source>
</evidence>
<evidence type="ECO:0000256" key="7">
    <source>
        <dbReference type="ARBA" id="ARBA00022692"/>
    </source>
</evidence>
<accession>A0AAV7JNV3</accession>
<keyword evidence="12" id="KW-0325">Glycoprotein</keyword>
<protein>
    <recommendedName>
        <fullName evidence="5">Transmembrane protein 138</fullName>
    </recommendedName>
</protein>
<evidence type="ECO:0000256" key="14">
    <source>
        <dbReference type="SAM" id="Phobius"/>
    </source>
</evidence>
<dbReference type="GO" id="GO:0005929">
    <property type="term" value="C:cilium"/>
    <property type="evidence" value="ECO:0007669"/>
    <property type="project" value="UniProtKB-SubCell"/>
</dbReference>
<reference evidence="15 16" key="1">
    <citation type="journal article" date="2023" name="BMC Biol.">
        <title>The compact genome of the sponge Oopsacas minuta (Hexactinellida) is lacking key metazoan core genes.</title>
        <authorList>
            <person name="Santini S."/>
            <person name="Schenkelaars Q."/>
            <person name="Jourda C."/>
            <person name="Duchesne M."/>
            <person name="Belahbib H."/>
            <person name="Rocher C."/>
            <person name="Selva M."/>
            <person name="Riesgo A."/>
            <person name="Vervoort M."/>
            <person name="Leys S.P."/>
            <person name="Kodjabachian L."/>
            <person name="Le Bivic A."/>
            <person name="Borchiellini C."/>
            <person name="Claverie J.M."/>
            <person name="Renard E."/>
        </authorList>
    </citation>
    <scope>NUCLEOTIDE SEQUENCE [LARGE SCALE GENOMIC DNA]</scope>
    <source>
        <strain evidence="15">SPO-2</strain>
    </source>
</reference>
<proteinExistence type="inferred from homology"/>
<feature type="transmembrane region" description="Helical" evidence="14">
    <location>
        <begin position="70"/>
        <end position="91"/>
    </location>
</feature>
<dbReference type="PANTHER" id="PTHR13306:SF6">
    <property type="entry name" value="TRANSMEMBRANE PROTEIN 138"/>
    <property type="match status" value="1"/>
</dbReference>
<dbReference type="InterPro" id="IPR024133">
    <property type="entry name" value="TM_138"/>
</dbReference>
<evidence type="ECO:0000256" key="13">
    <source>
        <dbReference type="ARBA" id="ARBA00023273"/>
    </source>
</evidence>
<evidence type="ECO:0000256" key="9">
    <source>
        <dbReference type="ARBA" id="ARBA00022989"/>
    </source>
</evidence>
<name>A0AAV7JNV3_9METZ</name>